<dbReference type="PANTHER" id="PTHR12277:SF81">
    <property type="entry name" value="PROTEIN ABHD13"/>
    <property type="match status" value="1"/>
</dbReference>
<feature type="domain" description="Serine aminopeptidase S33" evidence="1">
    <location>
        <begin position="35"/>
        <end position="150"/>
    </location>
</feature>
<evidence type="ECO:0000313" key="3">
    <source>
        <dbReference type="Proteomes" id="UP000075320"/>
    </source>
</evidence>
<dbReference type="Proteomes" id="UP000075320">
    <property type="component" value="Unassembled WGS sequence"/>
</dbReference>
<keyword evidence="3" id="KW-1185">Reference proteome</keyword>
<accession>A0A150WNP1</accession>
<dbReference type="Gene3D" id="3.40.50.1820">
    <property type="entry name" value="alpha/beta hydrolase"/>
    <property type="match status" value="1"/>
</dbReference>
<name>A0A150WNP1_BDEBC</name>
<evidence type="ECO:0000313" key="2">
    <source>
        <dbReference type="EMBL" id="KYG65909.1"/>
    </source>
</evidence>
<dbReference type="Pfam" id="PF12146">
    <property type="entry name" value="Hydrolase_4"/>
    <property type="match status" value="1"/>
</dbReference>
<dbReference type="PANTHER" id="PTHR12277">
    <property type="entry name" value="ALPHA/BETA HYDROLASE DOMAIN-CONTAINING PROTEIN"/>
    <property type="match status" value="1"/>
</dbReference>
<gene>
    <name evidence="2" type="ORF">AZI86_02205</name>
</gene>
<protein>
    <recommendedName>
        <fullName evidence="1">Serine aminopeptidase S33 domain-containing protein</fullName>
    </recommendedName>
</protein>
<dbReference type="SUPFAM" id="SSF53474">
    <property type="entry name" value="alpha/beta-Hydrolases"/>
    <property type="match status" value="1"/>
</dbReference>
<evidence type="ECO:0000259" key="1">
    <source>
        <dbReference type="Pfam" id="PF12146"/>
    </source>
</evidence>
<dbReference type="EMBL" id="LUKE01000001">
    <property type="protein sequence ID" value="KYG65909.1"/>
    <property type="molecule type" value="Genomic_DNA"/>
</dbReference>
<organism evidence="2 3">
    <name type="scientific">Bdellovibrio bacteriovorus</name>
    <dbReference type="NCBI Taxonomy" id="959"/>
    <lineage>
        <taxon>Bacteria</taxon>
        <taxon>Pseudomonadati</taxon>
        <taxon>Bdellovibrionota</taxon>
        <taxon>Bdellovibrionia</taxon>
        <taxon>Bdellovibrionales</taxon>
        <taxon>Pseudobdellovibrionaceae</taxon>
        <taxon>Bdellovibrio</taxon>
    </lineage>
</organism>
<dbReference type="InterPro" id="IPR029058">
    <property type="entry name" value="AB_hydrolase_fold"/>
</dbReference>
<sequence>MYVDLKKVDPKPEQVEFKNQDGKKLIGWYFKGADKPKAKILFFHGNAENISSHFLMLHWILKHGYDYFIFDYPGYGGSEGEPTQKSTTEAGQMALEWLSKKSPQVPLVVFGQSLGGNIALYTAAQNQGKIPLCLVAVESTFKSYKKVGQRLLAGRWWTWPLQWVPLVTVGESYSATDRIDKISPTPLLVMHGDADRVVPLSNGEDVFNAAKEPKEFWRVPNGLHIRAFFGSDGADFQKRFLDKLATSCR</sequence>
<comment type="caution">
    <text evidence="2">The sequence shown here is derived from an EMBL/GenBank/DDBJ whole genome shotgun (WGS) entry which is preliminary data.</text>
</comment>
<reference evidence="2 3" key="1">
    <citation type="submission" date="2016-03" db="EMBL/GenBank/DDBJ databases">
        <authorList>
            <person name="Ploux O."/>
        </authorList>
    </citation>
    <scope>NUCLEOTIDE SEQUENCE [LARGE SCALE GENOMIC DNA]</scope>
    <source>
        <strain evidence="2 3">R0</strain>
    </source>
</reference>
<dbReference type="InterPro" id="IPR022742">
    <property type="entry name" value="Hydrolase_4"/>
</dbReference>
<proteinExistence type="predicted"/>
<dbReference type="AlphaFoldDB" id="A0A150WNP1"/>